<feature type="transmembrane region" description="Helical" evidence="1">
    <location>
        <begin position="236"/>
        <end position="256"/>
    </location>
</feature>
<feature type="transmembrane region" description="Helical" evidence="1">
    <location>
        <begin position="360"/>
        <end position="380"/>
    </location>
</feature>
<feature type="transmembrane region" description="Helical" evidence="1">
    <location>
        <begin position="1618"/>
        <end position="1638"/>
    </location>
</feature>
<dbReference type="OrthoDB" id="10637392at2759"/>
<feature type="transmembrane region" description="Helical" evidence="1">
    <location>
        <begin position="518"/>
        <end position="539"/>
    </location>
</feature>
<feature type="transmembrane region" description="Helical" evidence="1">
    <location>
        <begin position="648"/>
        <end position="671"/>
    </location>
</feature>
<feature type="domain" description="Piezo non-specific cation channel cap" evidence="2">
    <location>
        <begin position="1837"/>
        <end position="2100"/>
    </location>
</feature>
<feature type="transmembrane region" description="Helical" evidence="1">
    <location>
        <begin position="1644"/>
        <end position="1667"/>
    </location>
</feature>
<evidence type="ECO:0000313" key="3">
    <source>
        <dbReference type="EMBL" id="OHT04025.1"/>
    </source>
</evidence>
<feature type="transmembrane region" description="Helical" evidence="1">
    <location>
        <begin position="570"/>
        <end position="587"/>
    </location>
</feature>
<feature type="transmembrane region" description="Helical" evidence="1">
    <location>
        <begin position="1679"/>
        <end position="1703"/>
    </location>
</feature>
<feature type="transmembrane region" description="Helical" evidence="1">
    <location>
        <begin position="752"/>
        <end position="769"/>
    </location>
</feature>
<feature type="transmembrane region" description="Helical" evidence="1">
    <location>
        <begin position="923"/>
        <end position="941"/>
    </location>
</feature>
<feature type="transmembrane region" description="Helical" evidence="1">
    <location>
        <begin position="1075"/>
        <end position="1098"/>
    </location>
</feature>
<keyword evidence="1" id="KW-0472">Membrane</keyword>
<dbReference type="InterPro" id="IPR031334">
    <property type="entry name" value="Piezo_cap_dom"/>
</dbReference>
<feature type="transmembrane region" description="Helical" evidence="1">
    <location>
        <begin position="947"/>
        <end position="964"/>
    </location>
</feature>
<feature type="transmembrane region" description="Helical" evidence="1">
    <location>
        <begin position="1419"/>
        <end position="1437"/>
    </location>
</feature>
<organism evidence="3 4">
    <name type="scientific">Tritrichomonas foetus</name>
    <dbReference type="NCBI Taxonomy" id="1144522"/>
    <lineage>
        <taxon>Eukaryota</taxon>
        <taxon>Metamonada</taxon>
        <taxon>Parabasalia</taxon>
        <taxon>Tritrichomonadida</taxon>
        <taxon>Tritrichomonadidae</taxon>
        <taxon>Tritrichomonas</taxon>
    </lineage>
</organism>
<feature type="transmembrane region" description="Helical" evidence="1">
    <location>
        <begin position="886"/>
        <end position="902"/>
    </location>
</feature>
<dbReference type="GeneID" id="94840959"/>
<feature type="transmembrane region" description="Helical" evidence="1">
    <location>
        <begin position="813"/>
        <end position="830"/>
    </location>
</feature>
<gene>
    <name evidence="3" type="ORF">TRFO_28569</name>
</gene>
<feature type="transmembrane region" description="Helical" evidence="1">
    <location>
        <begin position="790"/>
        <end position="807"/>
    </location>
</feature>
<evidence type="ECO:0000313" key="4">
    <source>
        <dbReference type="Proteomes" id="UP000179807"/>
    </source>
</evidence>
<dbReference type="VEuPathDB" id="TrichDB:TRFO_28569"/>
<keyword evidence="4" id="KW-1185">Reference proteome</keyword>
<feature type="transmembrane region" description="Helical" evidence="1">
    <location>
        <begin position="1104"/>
        <end position="1122"/>
    </location>
</feature>
<keyword evidence="1" id="KW-0812">Transmembrane</keyword>
<accession>A0A1J4JXY9</accession>
<sequence>MEVSDQSNSIDSDSFFAVNTIHESVTESQSSEEVVIPLQKYNPIILVIFIDFIIPFLLFLCAISTTSIAGLYFILILLIHIFICSKLTNRFLSLSCILYVEIFSCLFLFVIALVSSADNDGPSFVSNVLGFSFKTYVSHDIDFATISSVIAVIAQSISVTLKGHITASSYSQKRRKIVSNYYFTYFIDIVHIFSIAFLASTNISYIFIPVFIYFIYINLAFTFCGHDCIATLLKKIATFYTLIYSFYEFYMMSYIGEKWNPEKYLGYQFIGPEPTKAADIAFSVILAYTSLTIITDPNLDKRGNNPVPFIMKNITRVLIVLLIGGLYAYILFFPNYLTILWLIIIFFCTFSDFETISKFFFPFLGFIYTITFSIVAITQFDMFPHPLDNGSEQPLSFMKLFGLFRYQKEERFEFCCPGFIFMTVFGFIGRIKHSENTTPTFCSTMNSSSVGDSGMGNFSSSQEINMNQNYVNQSKYEQDQANFDESSEHNHHFLKTMGSIFKATVNFIAVGLKLLHHFIYRILTYFSLPVCTVLGIYAGFFTTRWAFQVLAFFMVCIVLLFQYFRWAYEFVKLISCLIILVCAFYKSSSDSYYCRGDTHCLFYGYFIGIEDSGLCPPPETSLHSFCWSISCVFILSVFITYEEKSLRIYYPSIVVALLYILIAVCDFIYVFLYDLQVFTLVYFFIGCLIIAFQCLSWNSMRTVMIMLSFIAYSVQLAIYSLARHDYLRNFFLAHVSSKIIDIDTHFRSESEIVLLSFMLYLSSIVFHGVQNLTSHDLVFSIILEIRKVNYYLYYYISWIFIFAFSIVNQYPSLLKFVFLLFFSFGTLTAKNFFKIRLFFIFLFSIFIITQFVFHLFVNDLSEKSKSLCTYIGVFFTDGEITNQKKNAALIWQLAFMLLSMINSPKFSPFAHPEHIERKNIKRLYNGICGALHYLLPVLINASLYACVSFNGTIFCWFCIFVLLLSSASRKKFTKAFPIILSIILIYFLIQYLFYLQFPYKALDVKWWSAFNYIPEKHHLKSAMWFEFLGVYRIKKSSLITTCYLAITATFYWQFVKRKVNYEDSHNKLPIIIKKLVEIFVSYIFEICITLILVCASITRKPDGLVLFVFGSFFFTSSLLFDYKPYSTISFINHYIYVITFLRILSRLPFFVDTPTSNFVIRLFDLPLSGSSSSSNLWIIMFTLLEFCKHVLRSNLYKRISEQNIKRYAYRFIRGQQLKIIEKLDQDILFVKRSQEIKSLNNKSNLNEDSDFLQSSNSNFQLIKAENQSTSMFTVDTNSDNCYRKQEKFKKFYKSWIEPQLIRFARLMSTTLPINQEAGINILTLESLTLLMRKCLNRYEKNLEFHLEERERQFLLSLPPSFSFHFSSIYHLIDNQPFIGQDPTTLFGRYFSFLIRKISLPLLVLISIIYLYVKPYIFSIIIFAYVVCIFCSYNFSGFPNAYRIYFTIVLMLMSLRAVSCTDMVSDRLLSVSLSLTNIQSSISTLSIIGLDPGSSSICEILLFIVSIFYISDKLSTVSVYPPNYYFEKFSSLLPGFPMEYCYGIMDDPVHNFGMHIPQTQTFWRHLKKKMSKVWLRSTVHHNFILLLNAMSFIILLVCWSDWENGSNIMSPNSSYVFKVNVLFIFILIIDLIFMIIVYFCCLGELYFHLSFAEILWLLYSLSMIFFYIRSRNSETLRSAQFFIFIRILQHLIAAHACYVGRSNISYRYPEFSKDWKRLKFINKFIRYCPFAFEIQCVLLWIGKKTEISFRDFLVVRIMELQLEIQICNQMDTEKRYPKRHVCQGICLLFLFICTIFIPMTFLLELTSDTIENKVLLAQISAGVGILPPFYEATGIARQITNDEHNELARNNNSDFSTLASQKQNTLYIVDFPLYSSTPYLLSEEVIQSINSLYDSQDITKITFYVKYTIFFQRPTTPGRTLKGVYTIENGTLDISVENPIFSILKKQEGSLDSKIKIPRILHALLGEEMAPLFSSNSEFNFVYEVDSWKLNISEYDKIGFIGNETSMYRIVVYSSNVFNDLRSQDYYDMSEGEGFAGIYILMVIILGIAIRETLNVKVDSLWRERIDNPIKIYRMIIAINMFKNARDMKGEKEMCNLFLNTLKSHKKTLDAATKE</sequence>
<protein>
    <recommendedName>
        <fullName evidence="2">Piezo non-specific cation channel cap domain-containing protein</fullName>
    </recommendedName>
</protein>
<dbReference type="EMBL" id="MLAK01000808">
    <property type="protein sequence ID" value="OHT04025.1"/>
    <property type="molecule type" value="Genomic_DNA"/>
</dbReference>
<feature type="transmembrane region" description="Helical" evidence="1">
    <location>
        <begin position="1392"/>
        <end position="1412"/>
    </location>
</feature>
<feature type="transmembrane region" description="Helical" evidence="1">
    <location>
        <begin position="314"/>
        <end position="330"/>
    </location>
</feature>
<feature type="transmembrane region" description="Helical" evidence="1">
    <location>
        <begin position="622"/>
        <end position="641"/>
    </location>
</feature>
<keyword evidence="1" id="KW-1133">Transmembrane helix</keyword>
<feature type="transmembrane region" description="Helical" evidence="1">
    <location>
        <begin position="91"/>
        <end position="114"/>
    </location>
</feature>
<comment type="caution">
    <text evidence="3">The sequence shown here is derived from an EMBL/GenBank/DDBJ whole genome shotgun (WGS) entry which is preliminary data.</text>
</comment>
<feature type="transmembrane region" description="Helical" evidence="1">
    <location>
        <begin position="702"/>
        <end position="722"/>
    </location>
</feature>
<evidence type="ECO:0000259" key="2">
    <source>
        <dbReference type="Pfam" id="PF12166"/>
    </source>
</evidence>
<feature type="transmembrane region" description="Helical" evidence="1">
    <location>
        <begin position="545"/>
        <end position="563"/>
    </location>
</feature>
<feature type="transmembrane region" description="Helical" evidence="1">
    <location>
        <begin position="143"/>
        <end position="161"/>
    </location>
</feature>
<feature type="transmembrane region" description="Helical" evidence="1">
    <location>
        <begin position="837"/>
        <end position="857"/>
    </location>
</feature>
<dbReference type="Proteomes" id="UP000179807">
    <property type="component" value="Unassembled WGS sequence"/>
</dbReference>
<feature type="transmembrane region" description="Helical" evidence="1">
    <location>
        <begin position="976"/>
        <end position="997"/>
    </location>
</feature>
<feature type="transmembrane region" description="Helical" evidence="1">
    <location>
        <begin position="1783"/>
        <end position="1802"/>
    </location>
</feature>
<feature type="transmembrane region" description="Helical" evidence="1">
    <location>
        <begin position="677"/>
        <end position="695"/>
    </location>
</feature>
<feature type="transmembrane region" description="Helical" evidence="1">
    <location>
        <begin position="205"/>
        <end position="224"/>
    </location>
</feature>
<dbReference type="RefSeq" id="XP_068357161.1">
    <property type="nucleotide sequence ID" value="XM_068506255.1"/>
</dbReference>
<dbReference type="Pfam" id="PF12166">
    <property type="entry name" value="Piezo_cap"/>
    <property type="match status" value="1"/>
</dbReference>
<feature type="transmembrane region" description="Helical" evidence="1">
    <location>
        <begin position="182"/>
        <end position="199"/>
    </location>
</feature>
<feature type="transmembrane region" description="Helical" evidence="1">
    <location>
        <begin position="46"/>
        <end position="79"/>
    </location>
</feature>
<feature type="transmembrane region" description="Helical" evidence="1">
    <location>
        <begin position="1036"/>
        <end position="1054"/>
    </location>
</feature>
<name>A0A1J4JXY9_9EUKA</name>
<feature type="transmembrane region" description="Helical" evidence="1">
    <location>
        <begin position="276"/>
        <end position="294"/>
    </location>
</feature>
<feature type="transmembrane region" description="Helical" evidence="1">
    <location>
        <begin position="1578"/>
        <end position="1598"/>
    </location>
</feature>
<feature type="transmembrane region" description="Helical" evidence="1">
    <location>
        <begin position="1171"/>
        <end position="1191"/>
    </location>
</feature>
<reference evidence="3" key="1">
    <citation type="submission" date="2016-10" db="EMBL/GenBank/DDBJ databases">
        <authorList>
            <person name="Benchimol M."/>
            <person name="Almeida L.G."/>
            <person name="Vasconcelos A.T."/>
            <person name="Perreira-Neves A."/>
            <person name="Rosa I.A."/>
            <person name="Tasca T."/>
            <person name="Bogo M.R."/>
            <person name="de Souza W."/>
        </authorList>
    </citation>
    <scope>NUCLEOTIDE SEQUENCE [LARGE SCALE GENOMIC DNA]</scope>
    <source>
        <strain evidence="3">K</strain>
    </source>
</reference>
<feature type="transmembrane region" description="Helical" evidence="1">
    <location>
        <begin position="1134"/>
        <end position="1151"/>
    </location>
</feature>
<proteinExistence type="predicted"/>
<evidence type="ECO:0000256" key="1">
    <source>
        <dbReference type="SAM" id="Phobius"/>
    </source>
</evidence>